<dbReference type="RefSeq" id="XP_009166294.1">
    <property type="nucleotide sequence ID" value="XM_009168030.1"/>
</dbReference>
<name>A0A074ZS18_OPIVI</name>
<dbReference type="PANTHER" id="PTHR24205:SF16">
    <property type="entry name" value="GH01042P-RELATED"/>
    <property type="match status" value="1"/>
</dbReference>
<proteinExistence type="predicted"/>
<sequence>MCKQEWRFPADGCTKNTLTWFGPAPYTWHLMQMVAAYTKLMEIVKFTSTEVVDKILCDCCHRVLSVGDTVLETLGRYFHLNCLKCVCCGKPIATGPFLPIAGLFPVCKGCWLWKSHRLIEGLIGTPEGFGRWRHQEQVNEFWKQSHYNMAELSTQSQHSSECYVCRHPINVGCPYVHLDEGPIHAHCLICYVCGVRLTDKEFVAQYGQYACQKHAFSKISH</sequence>
<evidence type="ECO:0000313" key="1">
    <source>
        <dbReference type="EMBL" id="KER29926.1"/>
    </source>
</evidence>
<reference evidence="1 2" key="1">
    <citation type="submission" date="2013-11" db="EMBL/GenBank/DDBJ databases">
        <title>Opisthorchis viverrini - life in the bile duct.</title>
        <authorList>
            <person name="Young N.D."/>
            <person name="Nagarajan N."/>
            <person name="Lin S.J."/>
            <person name="Korhonen P.K."/>
            <person name="Jex A.R."/>
            <person name="Hall R.S."/>
            <person name="Safavi-Hemami H."/>
            <person name="Kaewkong W."/>
            <person name="Bertrand D."/>
            <person name="Gao S."/>
            <person name="Seet Q."/>
            <person name="Wongkham S."/>
            <person name="Teh B.T."/>
            <person name="Wongkham C."/>
            <person name="Intapan P.M."/>
            <person name="Maleewong W."/>
            <person name="Yang X."/>
            <person name="Hu M."/>
            <person name="Wang Z."/>
            <person name="Hofmann A."/>
            <person name="Sternberg P.W."/>
            <person name="Tan P."/>
            <person name="Wang J."/>
            <person name="Gasser R.B."/>
        </authorList>
    </citation>
    <scope>NUCLEOTIDE SEQUENCE [LARGE SCALE GENOMIC DNA]</scope>
</reference>
<keyword evidence="2" id="KW-1185">Reference proteome</keyword>
<evidence type="ECO:0000313" key="2">
    <source>
        <dbReference type="Proteomes" id="UP000054324"/>
    </source>
</evidence>
<dbReference type="AlphaFoldDB" id="A0A074ZS18"/>
<dbReference type="GO" id="GO:0046872">
    <property type="term" value="F:metal ion binding"/>
    <property type="evidence" value="ECO:0007669"/>
    <property type="project" value="UniProtKB-KW"/>
</dbReference>
<dbReference type="EMBL" id="KL596669">
    <property type="protein sequence ID" value="KER29926.1"/>
    <property type="molecule type" value="Genomic_DNA"/>
</dbReference>
<dbReference type="InterPro" id="IPR001781">
    <property type="entry name" value="Znf_LIM"/>
</dbReference>
<dbReference type="GeneID" id="20317705"/>
<dbReference type="CDD" id="cd08368">
    <property type="entry name" value="LIM"/>
    <property type="match status" value="1"/>
</dbReference>
<dbReference type="SMART" id="SM00132">
    <property type="entry name" value="LIM"/>
    <property type="match status" value="2"/>
</dbReference>
<dbReference type="PROSITE" id="PS50023">
    <property type="entry name" value="LIM_DOMAIN_2"/>
    <property type="match status" value="2"/>
</dbReference>
<protein>
    <submittedName>
        <fullName evidence="1">Uncharacterized protein</fullName>
    </submittedName>
</protein>
<dbReference type="KEGG" id="ovi:T265_03518"/>
<gene>
    <name evidence="1" type="ORF">T265_03518</name>
</gene>
<organism evidence="1 2">
    <name type="scientific">Opisthorchis viverrini</name>
    <name type="common">Southeast Asian liver fluke</name>
    <dbReference type="NCBI Taxonomy" id="6198"/>
    <lineage>
        <taxon>Eukaryota</taxon>
        <taxon>Metazoa</taxon>
        <taxon>Spiralia</taxon>
        <taxon>Lophotrochozoa</taxon>
        <taxon>Platyhelminthes</taxon>
        <taxon>Trematoda</taxon>
        <taxon>Digenea</taxon>
        <taxon>Opisthorchiida</taxon>
        <taxon>Opisthorchiata</taxon>
        <taxon>Opisthorchiidae</taxon>
        <taxon>Opisthorchis</taxon>
    </lineage>
</organism>
<dbReference type="Proteomes" id="UP000054324">
    <property type="component" value="Unassembled WGS sequence"/>
</dbReference>
<dbReference type="PANTHER" id="PTHR24205">
    <property type="entry name" value="FOUR AND A HALF LIM DOMAINS PROTEIN"/>
    <property type="match status" value="1"/>
</dbReference>
<dbReference type="Gene3D" id="2.10.110.10">
    <property type="entry name" value="Cysteine Rich Protein"/>
    <property type="match status" value="2"/>
</dbReference>
<dbReference type="PROSITE" id="PS00478">
    <property type="entry name" value="LIM_DOMAIN_1"/>
    <property type="match status" value="1"/>
</dbReference>
<dbReference type="CTD" id="20317705"/>
<dbReference type="Pfam" id="PF00412">
    <property type="entry name" value="LIM"/>
    <property type="match status" value="2"/>
</dbReference>
<accession>A0A074ZS18</accession>
<dbReference type="OrthoDB" id="6236348at2759"/>